<keyword evidence="3" id="KW-1185">Reference proteome</keyword>
<comment type="caution">
    <text evidence="2">The sequence shown here is derived from an EMBL/GenBank/DDBJ whole genome shotgun (WGS) entry which is preliminary data.</text>
</comment>
<organism evidence="2 3">
    <name type="scientific">Discostella pseudostelligera</name>
    <dbReference type="NCBI Taxonomy" id="259834"/>
    <lineage>
        <taxon>Eukaryota</taxon>
        <taxon>Sar</taxon>
        <taxon>Stramenopiles</taxon>
        <taxon>Ochrophyta</taxon>
        <taxon>Bacillariophyta</taxon>
        <taxon>Coscinodiscophyceae</taxon>
        <taxon>Thalassiosirophycidae</taxon>
        <taxon>Stephanodiscales</taxon>
        <taxon>Stephanodiscaceae</taxon>
        <taxon>Discostella</taxon>
    </lineage>
</organism>
<proteinExistence type="predicted"/>
<name>A0ABD3MQ61_9STRA</name>
<evidence type="ECO:0000313" key="2">
    <source>
        <dbReference type="EMBL" id="KAL3764091.1"/>
    </source>
</evidence>
<feature type="compositionally biased region" description="Polar residues" evidence="1">
    <location>
        <begin position="603"/>
        <end position="613"/>
    </location>
</feature>
<feature type="compositionally biased region" description="Polar residues" evidence="1">
    <location>
        <begin position="103"/>
        <end position="117"/>
    </location>
</feature>
<evidence type="ECO:0000256" key="1">
    <source>
        <dbReference type="SAM" id="MobiDB-lite"/>
    </source>
</evidence>
<protein>
    <submittedName>
        <fullName evidence="2">Uncharacterized protein</fullName>
    </submittedName>
</protein>
<dbReference type="EMBL" id="JALLBG020000108">
    <property type="protein sequence ID" value="KAL3764091.1"/>
    <property type="molecule type" value="Genomic_DNA"/>
</dbReference>
<feature type="compositionally biased region" description="Low complexity" evidence="1">
    <location>
        <begin position="580"/>
        <end position="602"/>
    </location>
</feature>
<feature type="region of interest" description="Disordered" evidence="1">
    <location>
        <begin position="450"/>
        <end position="472"/>
    </location>
</feature>
<gene>
    <name evidence="2" type="ORF">ACHAWU_003903</name>
</gene>
<feature type="compositionally biased region" description="Polar residues" evidence="1">
    <location>
        <begin position="124"/>
        <end position="137"/>
    </location>
</feature>
<feature type="region of interest" description="Disordered" evidence="1">
    <location>
        <begin position="245"/>
        <end position="268"/>
    </location>
</feature>
<feature type="compositionally biased region" description="Low complexity" evidence="1">
    <location>
        <begin position="358"/>
        <end position="390"/>
    </location>
</feature>
<sequence length="638" mass="67927">MAFDRPIEADSVKDFGLLSSLIRAPVVGILWLLGGENSNSKEDADEQEDKPMTMQREQLGDAVDGDASSCVEGGVGSSDGHANNSDGRSGLTVDDDHDDPSVAQDTSSVTSMTTNPTDNKENRSSSPQRPMNTSNNESKCKSRKAGPGITERPTPSPSTNDSSHYHNKPHIPDADDGTEIIDDLVAVMERSHVNIGVIAGPATNAFLTSHRILSSSSTVSLSASYSASTFSTAHPSQSINNVTLPSQSLIHDDSNPSIRGNKKMSWSDEGGHRSLVEYFDESSSSSHPPRSKHWSAMKRNGCMRESRHSFDGAERGVGAQRNDVKKIKSALKRCGSYSPPGSMYANDATRLLGDAPNSSSAESSSSSPDMKSFRSISMIGSSDSSGSTSQDTDDSMAAVTDKFANSNECVPSTLHFGCGQASGGLIIPRGGPSDPSNDSRYQLILGAGAPASRKQNAGAAAGEHDTSQNADAPAVKASVVSNPATSTTNSGPSISPGLHHHFLPRHGNGYVSPQYGFYVNITPPTPEMYAKAWDKSSKHAIQQQSYLQFQYQDKYKAPSPIPEGSYDGNDVVIPQRFVGRSSVPRPSSNRSSSQEQQGQVESTRQSSLKPTFTKNKKGMGMLLAENSHHGVWPTVPFG</sequence>
<dbReference type="Proteomes" id="UP001530293">
    <property type="component" value="Unassembled WGS sequence"/>
</dbReference>
<feature type="region of interest" description="Disordered" evidence="1">
    <location>
        <begin position="345"/>
        <end position="394"/>
    </location>
</feature>
<evidence type="ECO:0000313" key="3">
    <source>
        <dbReference type="Proteomes" id="UP001530293"/>
    </source>
</evidence>
<reference evidence="2 3" key="1">
    <citation type="submission" date="2024-10" db="EMBL/GenBank/DDBJ databases">
        <title>Updated reference genomes for cyclostephanoid diatoms.</title>
        <authorList>
            <person name="Roberts W.R."/>
            <person name="Alverson A.J."/>
        </authorList>
    </citation>
    <scope>NUCLEOTIDE SEQUENCE [LARGE SCALE GENOMIC DNA]</scope>
    <source>
        <strain evidence="2 3">AJA232-27</strain>
    </source>
</reference>
<accession>A0ABD3MQ61</accession>
<feature type="region of interest" description="Disordered" evidence="1">
    <location>
        <begin position="580"/>
        <end position="618"/>
    </location>
</feature>
<feature type="region of interest" description="Disordered" evidence="1">
    <location>
        <begin position="279"/>
        <end position="298"/>
    </location>
</feature>
<dbReference type="AlphaFoldDB" id="A0ABD3MQ61"/>
<feature type="region of interest" description="Disordered" evidence="1">
    <location>
        <begin position="36"/>
        <end position="176"/>
    </location>
</feature>